<comment type="caution">
    <text evidence="1">The sequence shown here is derived from an EMBL/GenBank/DDBJ whole genome shotgun (WGS) entry which is preliminary data.</text>
</comment>
<dbReference type="EMBL" id="LCTV02000005">
    <property type="protein sequence ID" value="PRQ74903.1"/>
    <property type="molecule type" value="Genomic_DNA"/>
</dbReference>
<evidence type="ECO:0000313" key="1">
    <source>
        <dbReference type="EMBL" id="PRQ74903.1"/>
    </source>
</evidence>
<dbReference type="PANTHER" id="PTHR21192:SF2">
    <property type="entry name" value="NADH DEHYDROGENASE [UBIQUINONE] 1 ALPHA SUBCOMPLEX ASSEMBLY FACTOR 3"/>
    <property type="match status" value="1"/>
</dbReference>
<dbReference type="SUPFAM" id="SSF64076">
    <property type="entry name" value="MTH938-like"/>
    <property type="match status" value="1"/>
</dbReference>
<proteinExistence type="predicted"/>
<dbReference type="GO" id="GO:0005743">
    <property type="term" value="C:mitochondrial inner membrane"/>
    <property type="evidence" value="ECO:0007669"/>
    <property type="project" value="TreeGrafter"/>
</dbReference>
<reference evidence="1 2" key="1">
    <citation type="journal article" date="2018" name="Elife">
        <title>Functional genomics of lipid metabolism in the oleaginous yeast Rhodosporidium toruloides.</title>
        <authorList>
            <person name="Coradetti S.T."/>
            <person name="Pinel D."/>
            <person name="Geiselman G."/>
            <person name="Ito M."/>
            <person name="Mondo S."/>
            <person name="Reilly M.C."/>
            <person name="Cheng Y.F."/>
            <person name="Bauer S."/>
            <person name="Grigoriev I."/>
            <person name="Gladden J.M."/>
            <person name="Simmons B.A."/>
            <person name="Brem R."/>
            <person name="Arkin A.P."/>
            <person name="Skerker J.M."/>
        </authorList>
    </citation>
    <scope>NUCLEOTIDE SEQUENCE [LARGE SCALE GENOMIC DNA]</scope>
    <source>
        <strain evidence="1 2">NBRC 0880</strain>
    </source>
</reference>
<dbReference type="InterPro" id="IPR007523">
    <property type="entry name" value="NDUFAF3/AAMDC"/>
</dbReference>
<protein>
    <submittedName>
        <fullName evidence="1">NADH dehydrogenase [ubiquinone] 1 alpha subcomplex assembly factor 3</fullName>
    </submittedName>
</protein>
<dbReference type="Proteomes" id="UP000239560">
    <property type="component" value="Unassembled WGS sequence"/>
</dbReference>
<dbReference type="Pfam" id="PF04430">
    <property type="entry name" value="DUF498"/>
    <property type="match status" value="1"/>
</dbReference>
<gene>
    <name evidence="1" type="ORF">AAT19DRAFT_13925</name>
</gene>
<name>A0A2T0AA64_RHOTO</name>
<evidence type="ECO:0000313" key="2">
    <source>
        <dbReference type="Proteomes" id="UP000239560"/>
    </source>
</evidence>
<dbReference type="Gene3D" id="3.40.1230.10">
    <property type="entry name" value="MTH938-like"/>
    <property type="match status" value="1"/>
</dbReference>
<keyword evidence="1" id="KW-0830">Ubiquinone</keyword>
<accession>A0A2T0AA64</accession>
<dbReference type="AlphaFoldDB" id="A0A2T0AA64"/>
<dbReference type="GO" id="GO:0032981">
    <property type="term" value="P:mitochondrial respiratory chain complex I assembly"/>
    <property type="evidence" value="ECO:0007669"/>
    <property type="project" value="TreeGrafter"/>
</dbReference>
<organism evidence="1 2">
    <name type="scientific">Rhodotorula toruloides</name>
    <name type="common">Yeast</name>
    <name type="synonym">Rhodosporidium toruloides</name>
    <dbReference type="NCBI Taxonomy" id="5286"/>
    <lineage>
        <taxon>Eukaryota</taxon>
        <taxon>Fungi</taxon>
        <taxon>Dikarya</taxon>
        <taxon>Basidiomycota</taxon>
        <taxon>Pucciniomycotina</taxon>
        <taxon>Microbotryomycetes</taxon>
        <taxon>Sporidiobolales</taxon>
        <taxon>Sporidiobolaceae</taxon>
        <taxon>Rhodotorula</taxon>
    </lineage>
</organism>
<dbReference type="PANTHER" id="PTHR21192">
    <property type="entry name" value="NUCLEAR PROTEIN E3-3"/>
    <property type="match status" value="1"/>
</dbReference>
<dbReference type="OrthoDB" id="20681at2759"/>
<sequence length="218" mass="23815">MMLAQRSTKALRPFAQALRPRAALCTPRSASSLFVANREQPSRTRLAEGWAPSRRAFSSTSSQRGMEDLVNIIQSSPNDPVAITSLTPNAGFTLTDGLVLPSPIILCPGGCFMWDVAHPTKNGADEMGREWDGWNEEKLRLFEVLNPRPEILLIGTGSSTLLAPQRIKRYLNGLGIQVDVLDSRNACSTYNLLQEEGRRVAAAIYPVSHLSARTGIVA</sequence>
<dbReference type="InterPro" id="IPR036748">
    <property type="entry name" value="MTH938-like_sf"/>
</dbReference>